<gene>
    <name evidence="1" type="ORF">SAMN02745180_00629</name>
</gene>
<dbReference type="OrthoDB" id="3712030at2"/>
<dbReference type="RefSeq" id="WP_072743209.1">
    <property type="nucleotide sequence ID" value="NZ_FQXR01000003.1"/>
</dbReference>
<dbReference type="InterPro" id="IPR047755">
    <property type="entry name" value="OrtA"/>
</dbReference>
<evidence type="ECO:0000313" key="2">
    <source>
        <dbReference type="Proteomes" id="UP000184389"/>
    </source>
</evidence>
<evidence type="ECO:0000313" key="1">
    <source>
        <dbReference type="EMBL" id="SHH61759.1"/>
    </source>
</evidence>
<reference evidence="1 2" key="1">
    <citation type="submission" date="2016-11" db="EMBL/GenBank/DDBJ databases">
        <authorList>
            <person name="Jaros S."/>
            <person name="Januszkiewicz K."/>
            <person name="Wedrychowicz H."/>
        </authorList>
    </citation>
    <scope>NUCLEOTIDE SEQUENCE [LARGE SCALE GENOMIC DNA]</scope>
    <source>
        <strain evidence="1 2">DSM 13106</strain>
    </source>
</reference>
<dbReference type="Proteomes" id="UP000184389">
    <property type="component" value="Unassembled WGS sequence"/>
</dbReference>
<dbReference type="Pfam" id="PF22010">
    <property type="entry name" value="OrtA"/>
    <property type="match status" value="1"/>
</dbReference>
<protein>
    <recommendedName>
        <fullName evidence="3">2-amino-4-ketopentanoate thiolase alpha subunit</fullName>
    </recommendedName>
</protein>
<sequence length="104" mass="12039">MDAKKGDWVRIHKIVLKPEERSPHLPEDTQKVPLEMWDKGFLLNDVANIGDEVEIETYIGRKTSGTLIEINPYYTHDFGKCVPELLYIGRQVRSLIEEVGERDD</sequence>
<proteinExistence type="predicted"/>
<dbReference type="STRING" id="1123281.SAMN02745180_00629"/>
<name>A0A1M5UFL2_9FIRM</name>
<dbReference type="EMBL" id="FQXR01000003">
    <property type="protein sequence ID" value="SHH61759.1"/>
    <property type="molecule type" value="Genomic_DNA"/>
</dbReference>
<accession>A0A1M5UFL2</accession>
<organism evidence="1 2">
    <name type="scientific">Sporanaerobacter acetigenes DSM 13106</name>
    <dbReference type="NCBI Taxonomy" id="1123281"/>
    <lineage>
        <taxon>Bacteria</taxon>
        <taxon>Bacillati</taxon>
        <taxon>Bacillota</taxon>
        <taxon>Tissierellia</taxon>
        <taxon>Tissierellales</taxon>
        <taxon>Sporanaerobacteraceae</taxon>
        <taxon>Sporanaerobacter</taxon>
    </lineage>
</organism>
<evidence type="ECO:0008006" key="3">
    <source>
        <dbReference type="Google" id="ProtNLM"/>
    </source>
</evidence>
<keyword evidence="2" id="KW-1185">Reference proteome</keyword>
<dbReference type="NCBIfam" id="NF040739">
    <property type="entry name" value="ornith_OrtA"/>
    <property type="match status" value="1"/>
</dbReference>
<dbReference type="AlphaFoldDB" id="A0A1M5UFL2"/>